<reference evidence="2" key="1">
    <citation type="submission" date="2019-07" db="EMBL/GenBank/DDBJ databases">
        <title>FDA dAtabase for Regulatory Grade micrObial Sequences (FDA-ARGOS): Supporting development and validation of Infectious Disease Dx tests.</title>
        <authorList>
            <person name="Bachman M."/>
            <person name="Young C."/>
            <person name="Tallon L."/>
            <person name="Sadzewicz L."/>
            <person name="Vavikolanu K."/>
            <person name="Mehta A."/>
            <person name="Aluvathingal J."/>
            <person name="Nadendla S."/>
            <person name="Nandy P."/>
            <person name="Geyer C."/>
            <person name="Yan Y."/>
            <person name="Sichtig H."/>
        </authorList>
    </citation>
    <scope>NUCLEOTIDE SEQUENCE</scope>
    <source>
        <strain evidence="2">FDAARGOS_618</strain>
    </source>
</reference>
<feature type="transmembrane region" description="Helical" evidence="1">
    <location>
        <begin position="36"/>
        <end position="54"/>
    </location>
</feature>
<evidence type="ECO:0000256" key="1">
    <source>
        <dbReference type="SAM" id="Phobius"/>
    </source>
</evidence>
<comment type="caution">
    <text evidence="2">The sequence shown here is derived from an EMBL/GenBank/DDBJ whole genome shotgun (WGS) entry which is preliminary data.</text>
</comment>
<keyword evidence="1" id="KW-0812">Transmembrane</keyword>
<name>A0AA44J2P5_9HYPH</name>
<evidence type="ECO:0000313" key="3">
    <source>
        <dbReference type="Proteomes" id="UP001155820"/>
    </source>
</evidence>
<evidence type="ECO:0008006" key="4">
    <source>
        <dbReference type="Google" id="ProtNLM"/>
    </source>
</evidence>
<dbReference type="Proteomes" id="UP001155820">
    <property type="component" value="Unassembled WGS sequence"/>
</dbReference>
<protein>
    <recommendedName>
        <fullName evidence="4">Fibronectin type-III domain-containing protein</fullName>
    </recommendedName>
</protein>
<evidence type="ECO:0000313" key="2">
    <source>
        <dbReference type="EMBL" id="NRF23215.1"/>
    </source>
</evidence>
<organism evidence="2 3">
    <name type="scientific">Agrobacterium pusense</name>
    <dbReference type="NCBI Taxonomy" id="648995"/>
    <lineage>
        <taxon>Bacteria</taxon>
        <taxon>Pseudomonadati</taxon>
        <taxon>Pseudomonadota</taxon>
        <taxon>Alphaproteobacteria</taxon>
        <taxon>Hyphomicrobiales</taxon>
        <taxon>Rhizobiaceae</taxon>
        <taxon>Rhizobium/Agrobacterium group</taxon>
        <taxon>Agrobacterium</taxon>
    </lineage>
</organism>
<keyword evidence="1" id="KW-0472">Membrane</keyword>
<feature type="transmembrane region" description="Helical" evidence="1">
    <location>
        <begin position="6"/>
        <end position="29"/>
    </location>
</feature>
<proteinExistence type="predicted"/>
<dbReference type="EMBL" id="JABRWM010000006">
    <property type="protein sequence ID" value="NRF23215.1"/>
    <property type="molecule type" value="Genomic_DNA"/>
</dbReference>
<dbReference type="AlphaFoldDB" id="A0AA44J2P5"/>
<keyword evidence="3" id="KW-1185">Reference proteome</keyword>
<gene>
    <name evidence="2" type="ORF">FOB26_29615</name>
</gene>
<keyword evidence="1" id="KW-1133">Transmembrane helix</keyword>
<accession>A0AA44J2P5</accession>
<sequence>METVVGILESIALMVVAFIGPTSVLASNLLYLGTMAALYGGIAYGAMALQGAFVQKPAVPKPEDGSYNLKQNVPPLSIVMGRVKKGGDYTFLEEANGTAYHITCLAGHRINGVLRHYLHDEPVTLSAGNNGWVVAPEHFAKPYRGSGNWVLIQWHAGLDGEVAYSDVVSAFPGVWTNDHRGDGLATVRMSCSTVTQEDYLEIYPNQMPEHSCVLEGALLYDPRLDSTVPGGSGGQRTSNHNSWTFSTNLALMRLRHLCSPWGGKMSYDRMYMPDWINAANVCDQIVVNRIGGVELRYHGGMWFRTNNDQIEVGRYLDEAGELVVYERADGKIGVHAGQFVEPDITLDQDHIFAIRVDKNKRLSSTVLAVRGRYVNTDNHFVTEDAAIYGDPYGEFDETERTKTFDNPVIQSHNHCQRKQKLTYIRANARKVSITANYSDAKNCAYRRFIRVHYPSRGLVNAIIEITSTVTLDLRNMRVSFSGIVVSSDLYAFNAATEEGSPGNTVTPVAPGGVPMPSGFVASVQTEVVSGGASAALIVGEWSFQALILNYEMEFEPVDGSAAAQSVYSKAGDTDVRTPYLVDGKQYRTRLRTWGGGTKSDWTDYQLLTAVADPTPPGPVTDVTVTEGTGQALFQWTAPNSSNYFACRIYLNTSNSFSGASLVATEYGPPSAIDQRTILGLDDGDYYAWLVAINSSGRPATAVPTGMFTVS</sequence>